<dbReference type="EMBL" id="MG983742">
    <property type="protein sequence ID" value="AVO23015.1"/>
    <property type="molecule type" value="Genomic_DNA"/>
</dbReference>
<feature type="domain" description="Phage head morphogenesis" evidence="1">
    <location>
        <begin position="158"/>
        <end position="268"/>
    </location>
</feature>
<proteinExistence type="predicted"/>
<accession>A0A2P1JUH9</accession>
<protein>
    <recommendedName>
        <fullName evidence="1">Phage head morphogenesis domain-containing protein</fullName>
    </recommendedName>
</protein>
<dbReference type="Pfam" id="PF04233">
    <property type="entry name" value="Phage_Mu_F"/>
    <property type="match status" value="1"/>
</dbReference>
<evidence type="ECO:0000259" key="1">
    <source>
        <dbReference type="Pfam" id="PF04233"/>
    </source>
</evidence>
<dbReference type="Proteomes" id="UP000241367">
    <property type="component" value="Segment"/>
</dbReference>
<dbReference type="NCBIfam" id="TIGR01641">
    <property type="entry name" value="phageSPP1_gp7"/>
    <property type="match status" value="1"/>
</dbReference>
<organism evidence="2 3">
    <name type="scientific">Bacillus phage Anath</name>
    <dbReference type="NCBI Taxonomy" id="2108114"/>
    <lineage>
        <taxon>Viruses</taxon>
        <taxon>Duplodnaviria</taxon>
        <taxon>Heunggongvirae</taxon>
        <taxon>Uroviricota</taxon>
        <taxon>Caudoviricetes</taxon>
        <taxon>Ehrlichviridae</taxon>
        <taxon>Anathvirus</taxon>
        <taxon>Anathvirus anath</taxon>
    </lineage>
</organism>
<sequence length="314" mass="36072">MTFGERRKRADLKLILKDMDEIESAFLADVQKLNKKRHQQLVKRVQKILSELREAHTQGDTKQVEGLLATLSMPSHKEYRKVIQRLIRTSAHAGILRAHNELKVLADRYKFSVDDIYEGITLIAETTDEVNYPVQALAWLDNYALSITVITEQTVINRIRAELMKALRGELSEAQTIQAIRETSATWLSQAHAETIARTETSKMYNAGRLARYTAKENNGFVVALQYDSIVDRRTTELCKHLDGRIISIENRSVIAEYSPPNHFKCRAIWLPVTRYEEWEDDFDISMKPEKGFEDNQIEVSDVLNGGNRPLVKD</sequence>
<evidence type="ECO:0000313" key="3">
    <source>
        <dbReference type="Proteomes" id="UP000241367"/>
    </source>
</evidence>
<name>A0A2P1JUH9_9CAUD</name>
<keyword evidence="3" id="KW-1185">Reference proteome</keyword>
<evidence type="ECO:0000313" key="2">
    <source>
        <dbReference type="EMBL" id="AVO23015.1"/>
    </source>
</evidence>
<dbReference type="InterPro" id="IPR006528">
    <property type="entry name" value="Phage_head_morphogenesis_dom"/>
</dbReference>
<reference evidence="3" key="1">
    <citation type="submission" date="2018-02" db="EMBL/GenBank/DDBJ databases">
        <authorList>
            <person name="Cohen D.B."/>
            <person name="Kent A.D."/>
        </authorList>
    </citation>
    <scope>NUCLEOTIDE SEQUENCE [LARGE SCALE GENOMIC DNA]</scope>
</reference>